<keyword evidence="1" id="KW-0472">Membrane</keyword>
<dbReference type="EMBL" id="JOJR01001980">
    <property type="protein sequence ID" value="RCN29379.1"/>
    <property type="molecule type" value="Genomic_DNA"/>
</dbReference>
<dbReference type="OrthoDB" id="5849106at2759"/>
<keyword evidence="3" id="KW-1185">Reference proteome</keyword>
<accession>A0A368FED0</accession>
<organism evidence="2 3">
    <name type="scientific">Ancylostoma caninum</name>
    <name type="common">Dog hookworm</name>
    <dbReference type="NCBI Taxonomy" id="29170"/>
    <lineage>
        <taxon>Eukaryota</taxon>
        <taxon>Metazoa</taxon>
        <taxon>Ecdysozoa</taxon>
        <taxon>Nematoda</taxon>
        <taxon>Chromadorea</taxon>
        <taxon>Rhabditida</taxon>
        <taxon>Rhabditina</taxon>
        <taxon>Rhabditomorpha</taxon>
        <taxon>Strongyloidea</taxon>
        <taxon>Ancylostomatidae</taxon>
        <taxon>Ancylostomatinae</taxon>
        <taxon>Ancylostoma</taxon>
    </lineage>
</organism>
<comment type="caution">
    <text evidence="2">The sequence shown here is derived from an EMBL/GenBank/DDBJ whole genome shotgun (WGS) entry which is preliminary data.</text>
</comment>
<feature type="transmembrane region" description="Helical" evidence="1">
    <location>
        <begin position="58"/>
        <end position="79"/>
    </location>
</feature>
<gene>
    <name evidence="2" type="ORF">ANCCAN_24863</name>
</gene>
<sequence length="144" mass="16881">MIQKVDFDSDKVWIVPDIATYGFPTLTHLTSQFYLGSDELQIVIEMELHDSKPLLREITVFTIILSHVVLSSFFVTGPLQERLSFFKQQQLQSGLPILVYWITCFVFDLFVTLPVVFVFFIMLTIFSSKPRSLIVYVFYRVFFF</sequence>
<dbReference type="Proteomes" id="UP000252519">
    <property type="component" value="Unassembled WGS sequence"/>
</dbReference>
<evidence type="ECO:0000313" key="2">
    <source>
        <dbReference type="EMBL" id="RCN29379.1"/>
    </source>
</evidence>
<keyword evidence="1" id="KW-0812">Transmembrane</keyword>
<evidence type="ECO:0000313" key="3">
    <source>
        <dbReference type="Proteomes" id="UP000252519"/>
    </source>
</evidence>
<proteinExistence type="predicted"/>
<name>A0A368FED0_ANCCA</name>
<evidence type="ECO:0000256" key="1">
    <source>
        <dbReference type="SAM" id="Phobius"/>
    </source>
</evidence>
<reference evidence="2 3" key="1">
    <citation type="submission" date="2014-10" db="EMBL/GenBank/DDBJ databases">
        <title>Draft genome of the hookworm Ancylostoma caninum.</title>
        <authorList>
            <person name="Mitreva M."/>
        </authorList>
    </citation>
    <scope>NUCLEOTIDE SEQUENCE [LARGE SCALE GENOMIC DNA]</scope>
    <source>
        <strain evidence="2 3">Baltimore</strain>
    </source>
</reference>
<feature type="transmembrane region" description="Helical" evidence="1">
    <location>
        <begin position="99"/>
        <end position="126"/>
    </location>
</feature>
<keyword evidence="1" id="KW-1133">Transmembrane helix</keyword>
<protein>
    <submittedName>
        <fullName evidence="2">Uncharacterized protein</fullName>
    </submittedName>
</protein>
<dbReference type="AlphaFoldDB" id="A0A368FED0"/>